<dbReference type="GO" id="GO:0046025">
    <property type="term" value="F:precorrin-6Y C5,15-methyltransferase (decarboxylating) activity"/>
    <property type="evidence" value="ECO:0007669"/>
    <property type="project" value="UniProtKB-EC"/>
</dbReference>
<evidence type="ECO:0000256" key="5">
    <source>
        <dbReference type="ARBA" id="ARBA00022691"/>
    </source>
</evidence>
<keyword evidence="5" id="KW-0949">S-adenosyl-L-methionine</keyword>
<evidence type="ECO:0000256" key="2">
    <source>
        <dbReference type="ARBA" id="ARBA00022573"/>
    </source>
</evidence>
<dbReference type="InterPro" id="IPR006365">
    <property type="entry name" value="Cbl_synth_CobL"/>
</dbReference>
<dbReference type="EMBL" id="CP033898">
    <property type="protein sequence ID" value="AZA09282.1"/>
    <property type="molecule type" value="Genomic_DNA"/>
</dbReference>
<dbReference type="PANTHER" id="PTHR43182">
    <property type="entry name" value="COBALT-PRECORRIN-6B C(15)-METHYLTRANSFERASE (DECARBOXYLATING)"/>
    <property type="match status" value="1"/>
</dbReference>
<gene>
    <name evidence="7" type="primary">cobL</name>
    <name evidence="7" type="ORF">CPPEL_05815</name>
</gene>
<dbReference type="Gene3D" id="3.40.50.150">
    <property type="entry name" value="Vaccinia Virus protein VP39"/>
    <property type="match status" value="1"/>
</dbReference>
<dbReference type="SUPFAM" id="SSF53335">
    <property type="entry name" value="S-adenosyl-L-methionine-dependent methyltransferases"/>
    <property type="match status" value="1"/>
</dbReference>
<dbReference type="AlphaFoldDB" id="A0A3G6IUD3"/>
<dbReference type="Pfam" id="PF00590">
    <property type="entry name" value="TP_methylase"/>
    <property type="match status" value="1"/>
</dbReference>
<dbReference type="KEGG" id="cpso:CPPEL_05815"/>
<name>A0A3G6IUD3_9CORY</name>
<evidence type="ECO:0000313" key="7">
    <source>
        <dbReference type="EMBL" id="AZA09282.1"/>
    </source>
</evidence>
<dbReference type="InterPro" id="IPR014777">
    <property type="entry name" value="4pyrrole_Mease_sub1"/>
</dbReference>
<dbReference type="NCBIfam" id="TIGR02467">
    <property type="entry name" value="CbiE"/>
    <property type="match status" value="1"/>
</dbReference>
<dbReference type="NCBIfam" id="TIGR02469">
    <property type="entry name" value="CbiT"/>
    <property type="match status" value="1"/>
</dbReference>
<evidence type="ECO:0000313" key="8">
    <source>
        <dbReference type="Proteomes" id="UP000271426"/>
    </source>
</evidence>
<dbReference type="InterPro" id="IPR035996">
    <property type="entry name" value="4pyrrol_Methylase_sf"/>
</dbReference>
<keyword evidence="8" id="KW-1185">Reference proteome</keyword>
<evidence type="ECO:0000256" key="4">
    <source>
        <dbReference type="ARBA" id="ARBA00022679"/>
    </source>
</evidence>
<keyword evidence="4 7" id="KW-0808">Transferase</keyword>
<dbReference type="GO" id="GO:0009236">
    <property type="term" value="P:cobalamin biosynthetic process"/>
    <property type="evidence" value="ECO:0007669"/>
    <property type="project" value="UniProtKB-UniPathway"/>
</dbReference>
<accession>A0A3G6IUD3</accession>
<keyword evidence="3 7" id="KW-0489">Methyltransferase</keyword>
<feature type="domain" description="Tetrapyrrole methylase" evidence="6">
    <location>
        <begin position="35"/>
        <end position="219"/>
    </location>
</feature>
<dbReference type="InterPro" id="IPR000878">
    <property type="entry name" value="4pyrrol_Mease"/>
</dbReference>
<dbReference type="GO" id="GO:0008276">
    <property type="term" value="F:protein methyltransferase activity"/>
    <property type="evidence" value="ECO:0007669"/>
    <property type="project" value="InterPro"/>
</dbReference>
<dbReference type="InterPro" id="IPR014008">
    <property type="entry name" value="Cbl_synth_MTase_CbiT"/>
</dbReference>
<proteinExistence type="predicted"/>
<protein>
    <submittedName>
        <fullName evidence="7">Precorrin-6Y C(5,15)-methyltransferase [decarboxylating]</fullName>
        <ecNumber evidence="7">2.1.1.132</ecNumber>
    </submittedName>
</protein>
<dbReference type="PANTHER" id="PTHR43182:SF1">
    <property type="entry name" value="COBALT-PRECORRIN-7 C(5)-METHYLTRANSFERASE"/>
    <property type="match status" value="1"/>
</dbReference>
<sequence>MRWVISGTMNVPKPQHSAQEVEHAMQPMARDPEHRVVVVGLPAAGIAELGDSALDALRQADVIIGSWRQLNLLDETHTAEKRPWPSPLRPSIVPMFEQLQHKKVVVLGSGDPMFHGIGTTLHQELQGWDIHVIPHASSASLACARMGWAVEHTPVLSLTTEPLESVLPPVRQHRRSLVLGRDESSPLAICTLLARHGIEARMSVLSDLGSPDEQIHHGTTLVPPKVESSLNVIAIELAPSMQLESKAPGSPDEQFQHDGQISKRHIRALSAAALAPSAGETLWDVGAGSGSVGIECLRLEPSCKVVAFEANAQRSERIEANAAAFGVSSRLSLLGSAPVAFDQAPAPDAVFIGGGLTQDEVFDAAWQALKPGGRLVANGVTNESMSMLIALQARFGGELHTIQIATQHHIGRFSAQQPALPVMQWVVKKANVESVDS</sequence>
<comment type="pathway">
    <text evidence="1">Cofactor biosynthesis; adenosylcobalamin biosynthesis.</text>
</comment>
<dbReference type="UniPathway" id="UPA00148"/>
<evidence type="ECO:0000259" key="6">
    <source>
        <dbReference type="Pfam" id="PF00590"/>
    </source>
</evidence>
<dbReference type="Gene3D" id="3.40.1010.10">
    <property type="entry name" value="Cobalt-precorrin-4 Transmethylase, Domain 1"/>
    <property type="match status" value="1"/>
</dbReference>
<dbReference type="InterPro" id="IPR050714">
    <property type="entry name" value="Cobalamin_biosynth_MTase"/>
</dbReference>
<evidence type="ECO:0000256" key="1">
    <source>
        <dbReference type="ARBA" id="ARBA00004953"/>
    </source>
</evidence>
<dbReference type="SUPFAM" id="SSF53790">
    <property type="entry name" value="Tetrapyrrole methylase"/>
    <property type="match status" value="1"/>
</dbReference>
<keyword evidence="2" id="KW-0169">Cobalamin biosynthesis</keyword>
<dbReference type="InterPro" id="IPR012818">
    <property type="entry name" value="CbiE"/>
</dbReference>
<organism evidence="7 8">
    <name type="scientific">Corynebacterium pseudopelargi</name>
    <dbReference type="NCBI Taxonomy" id="2080757"/>
    <lineage>
        <taxon>Bacteria</taxon>
        <taxon>Bacillati</taxon>
        <taxon>Actinomycetota</taxon>
        <taxon>Actinomycetes</taxon>
        <taxon>Mycobacteriales</taxon>
        <taxon>Corynebacteriaceae</taxon>
        <taxon>Corynebacterium</taxon>
    </lineage>
</organism>
<dbReference type="GO" id="GO:0032259">
    <property type="term" value="P:methylation"/>
    <property type="evidence" value="ECO:0007669"/>
    <property type="project" value="UniProtKB-KW"/>
</dbReference>
<reference evidence="7 8" key="1">
    <citation type="submission" date="2018-11" db="EMBL/GenBank/DDBJ databases">
        <authorList>
            <person name="Kleinhagauer T."/>
            <person name="Glaeser S.P."/>
            <person name="Spergser J."/>
            <person name="Ruckert C."/>
            <person name="Kaempfer P."/>
            <person name="Busse H.-J."/>
        </authorList>
    </citation>
    <scope>NUCLEOTIDE SEQUENCE [LARGE SCALE GENOMIC DNA]</scope>
    <source>
        <strain evidence="7 8">812CH</strain>
    </source>
</reference>
<dbReference type="CDD" id="cd11644">
    <property type="entry name" value="Precorrin-6Y-MT"/>
    <property type="match status" value="1"/>
</dbReference>
<dbReference type="InterPro" id="IPR029063">
    <property type="entry name" value="SAM-dependent_MTases_sf"/>
</dbReference>
<dbReference type="EC" id="2.1.1.132" evidence="7"/>
<dbReference type="PIRSF" id="PIRSF036428">
    <property type="entry name" value="CobL"/>
    <property type="match status" value="1"/>
</dbReference>
<evidence type="ECO:0000256" key="3">
    <source>
        <dbReference type="ARBA" id="ARBA00022603"/>
    </source>
</evidence>
<dbReference type="Proteomes" id="UP000271426">
    <property type="component" value="Chromosome"/>
</dbReference>